<dbReference type="InterPro" id="IPR043429">
    <property type="entry name" value="ArtM/GltK/GlnP/TcyL/YhdX-like"/>
</dbReference>
<comment type="subcellular location">
    <subcellularLocation>
        <location evidence="1">Cell inner membrane</location>
        <topology evidence="1">Multi-pass membrane protein</topology>
    </subcellularLocation>
    <subcellularLocation>
        <location evidence="8">Cell membrane</location>
        <topology evidence="8">Multi-pass membrane protein</topology>
    </subcellularLocation>
</comment>
<keyword evidence="7 8" id="KW-0472">Membrane</keyword>
<feature type="transmembrane region" description="Helical" evidence="8">
    <location>
        <begin position="101"/>
        <end position="119"/>
    </location>
</feature>
<gene>
    <name evidence="10" type="primary">aapM</name>
    <name evidence="10" type="ORF">MTBPR1_50034</name>
</gene>
<dbReference type="InterPro" id="IPR035906">
    <property type="entry name" value="MetI-like_sf"/>
</dbReference>
<accession>A0A1C3RJ44</accession>
<evidence type="ECO:0000256" key="6">
    <source>
        <dbReference type="ARBA" id="ARBA00022989"/>
    </source>
</evidence>
<reference evidence="10 11" key="1">
    <citation type="submission" date="2016-07" db="EMBL/GenBank/DDBJ databases">
        <authorList>
            <person name="Lefevre C.T."/>
        </authorList>
    </citation>
    <scope>NUCLEOTIDE SEQUENCE [LARGE SCALE GENOMIC DNA]</scope>
    <source>
        <strain evidence="10">PR1</strain>
    </source>
</reference>
<organism evidence="10 11">
    <name type="scientific">Candidatus Terasakiella magnetica</name>
    <dbReference type="NCBI Taxonomy" id="1867952"/>
    <lineage>
        <taxon>Bacteria</taxon>
        <taxon>Pseudomonadati</taxon>
        <taxon>Pseudomonadota</taxon>
        <taxon>Alphaproteobacteria</taxon>
        <taxon>Rhodospirillales</taxon>
        <taxon>Terasakiellaceae</taxon>
        <taxon>Terasakiella</taxon>
    </lineage>
</organism>
<proteinExistence type="inferred from homology"/>
<dbReference type="FunFam" id="1.10.3720.10:FF:000032">
    <property type="entry name" value="General amino acid ABC transporter permease"/>
    <property type="match status" value="1"/>
</dbReference>
<feature type="transmembrane region" description="Helical" evidence="8">
    <location>
        <begin position="306"/>
        <end position="323"/>
    </location>
</feature>
<dbReference type="Proteomes" id="UP000231658">
    <property type="component" value="Unassembled WGS sequence"/>
</dbReference>
<evidence type="ECO:0000256" key="2">
    <source>
        <dbReference type="ARBA" id="ARBA00010072"/>
    </source>
</evidence>
<feature type="transmembrane region" description="Helical" evidence="8">
    <location>
        <begin position="335"/>
        <end position="353"/>
    </location>
</feature>
<dbReference type="Pfam" id="PF00528">
    <property type="entry name" value="BPD_transp_1"/>
    <property type="match status" value="1"/>
</dbReference>
<keyword evidence="4" id="KW-1003">Cell membrane</keyword>
<evidence type="ECO:0000256" key="7">
    <source>
        <dbReference type="ARBA" id="ARBA00023136"/>
    </source>
</evidence>
<evidence type="ECO:0000313" key="11">
    <source>
        <dbReference type="Proteomes" id="UP000231658"/>
    </source>
</evidence>
<protein>
    <submittedName>
        <fullName evidence="10">Amino-acid transporter subunit membrane component of ABC superfamily</fullName>
    </submittedName>
</protein>
<name>A0A1C3RJ44_9PROT</name>
<sequence>MGKFVEKEALPPPVSSTGAVAWVRQNLLSTPLNTVMTLFAAYLLWEFVPPILDWAFFSANFAGDSPQACSGAGACWVFIKTRLGFFTYGFYTEAERWRVDLSFLLLALIVVPQFFSQVSGEVKKWLGIAGLTILPVIVGILLLGGMFGLEHVETHQWGGLMLTLVLSYVGIVAALPIGVVLALGRRSEMPMVRMVCVAFIELWRGVPLISVLFMASVMLPLFLPQGWDFEKLLRALIGIIMFQSAYMAEVIRGGLQAIPKGQFEAAASLGLGYWRSMGLIILPQALKLVIPGIVNTFIALFKDTTLVLIIGLLDVLATVQSSIVDPAWGGVATEGYIFAAFCFWVFCFGMSRYSQALERKLHTGHKR</sequence>
<dbReference type="GO" id="GO:0006865">
    <property type="term" value="P:amino acid transport"/>
    <property type="evidence" value="ECO:0007669"/>
    <property type="project" value="TreeGrafter"/>
</dbReference>
<evidence type="ECO:0000256" key="8">
    <source>
        <dbReference type="RuleBase" id="RU363032"/>
    </source>
</evidence>
<dbReference type="PROSITE" id="PS50928">
    <property type="entry name" value="ABC_TM1"/>
    <property type="match status" value="1"/>
</dbReference>
<dbReference type="GO" id="GO:0022857">
    <property type="term" value="F:transmembrane transporter activity"/>
    <property type="evidence" value="ECO:0007669"/>
    <property type="project" value="InterPro"/>
</dbReference>
<feature type="transmembrane region" description="Helical" evidence="8">
    <location>
        <begin position="273"/>
        <end position="294"/>
    </location>
</feature>
<feature type="transmembrane region" description="Helical" evidence="8">
    <location>
        <begin position="161"/>
        <end position="182"/>
    </location>
</feature>
<keyword evidence="5 8" id="KW-0812">Transmembrane</keyword>
<keyword evidence="6 8" id="KW-1133">Transmembrane helix</keyword>
<dbReference type="NCBIfam" id="TIGR01726">
    <property type="entry name" value="HEQRo_perm_3TM"/>
    <property type="match status" value="1"/>
</dbReference>
<dbReference type="RefSeq" id="WP_069189330.1">
    <property type="nucleotide sequence ID" value="NZ_FLYE01000044.1"/>
</dbReference>
<feature type="domain" description="ABC transmembrane type-1" evidence="9">
    <location>
        <begin position="160"/>
        <end position="349"/>
    </location>
</feature>
<dbReference type="EMBL" id="FLYE01000044">
    <property type="protein sequence ID" value="SCA57278.1"/>
    <property type="molecule type" value="Genomic_DNA"/>
</dbReference>
<dbReference type="OrthoDB" id="9771188at2"/>
<dbReference type="Gene3D" id="1.10.3720.10">
    <property type="entry name" value="MetI-like"/>
    <property type="match status" value="1"/>
</dbReference>
<feature type="transmembrane region" description="Helical" evidence="8">
    <location>
        <begin position="125"/>
        <end position="149"/>
    </location>
</feature>
<dbReference type="STRING" id="1867952.MTBPR1_50034"/>
<keyword evidence="11" id="KW-1185">Reference proteome</keyword>
<evidence type="ECO:0000256" key="4">
    <source>
        <dbReference type="ARBA" id="ARBA00022475"/>
    </source>
</evidence>
<evidence type="ECO:0000313" key="10">
    <source>
        <dbReference type="EMBL" id="SCA57278.1"/>
    </source>
</evidence>
<dbReference type="SUPFAM" id="SSF161098">
    <property type="entry name" value="MetI-like"/>
    <property type="match status" value="1"/>
</dbReference>
<evidence type="ECO:0000256" key="3">
    <source>
        <dbReference type="ARBA" id="ARBA00022448"/>
    </source>
</evidence>
<keyword evidence="3 8" id="KW-0813">Transport</keyword>
<dbReference type="AlphaFoldDB" id="A0A1C3RJ44"/>
<dbReference type="InterPro" id="IPR010065">
    <property type="entry name" value="AA_ABC_transptr_permease_3TM"/>
</dbReference>
<feature type="transmembrane region" description="Helical" evidence="8">
    <location>
        <begin position="202"/>
        <end position="223"/>
    </location>
</feature>
<dbReference type="CDD" id="cd06261">
    <property type="entry name" value="TM_PBP2"/>
    <property type="match status" value="1"/>
</dbReference>
<evidence type="ECO:0000256" key="1">
    <source>
        <dbReference type="ARBA" id="ARBA00004429"/>
    </source>
</evidence>
<evidence type="ECO:0000259" key="9">
    <source>
        <dbReference type="PROSITE" id="PS50928"/>
    </source>
</evidence>
<dbReference type="GO" id="GO:0043190">
    <property type="term" value="C:ATP-binding cassette (ABC) transporter complex"/>
    <property type="evidence" value="ECO:0007669"/>
    <property type="project" value="InterPro"/>
</dbReference>
<dbReference type="PANTHER" id="PTHR30614">
    <property type="entry name" value="MEMBRANE COMPONENT OF AMINO ACID ABC TRANSPORTER"/>
    <property type="match status" value="1"/>
</dbReference>
<dbReference type="InterPro" id="IPR000515">
    <property type="entry name" value="MetI-like"/>
</dbReference>
<dbReference type="PANTHER" id="PTHR30614:SF41">
    <property type="entry name" value="INNER MEMBRANE AMINO-ACID ABC TRANSPORTER PERMEASE PROTEIN YHDY"/>
    <property type="match status" value="1"/>
</dbReference>
<evidence type="ECO:0000256" key="5">
    <source>
        <dbReference type="ARBA" id="ARBA00022692"/>
    </source>
</evidence>
<comment type="similarity">
    <text evidence="2">Belongs to the binding-protein-dependent transport system permease family. HisMQ subfamily.</text>
</comment>